<comment type="caution">
    <text evidence="3">The sequence shown here is derived from an EMBL/GenBank/DDBJ whole genome shotgun (WGS) entry which is preliminary data.</text>
</comment>
<dbReference type="InterPro" id="IPR007742">
    <property type="entry name" value="NosD_dom"/>
</dbReference>
<dbReference type="InterPro" id="IPR012334">
    <property type="entry name" value="Pectin_lyas_fold"/>
</dbReference>
<dbReference type="Proteomes" id="UP001589595">
    <property type="component" value="Unassembled WGS sequence"/>
</dbReference>
<dbReference type="Pfam" id="PF05048">
    <property type="entry name" value="NosD"/>
    <property type="match status" value="1"/>
</dbReference>
<keyword evidence="4" id="KW-1185">Reference proteome</keyword>
<sequence>MTEDGPVRSPLPSIAAVVLCVVLAAGVVGVSGAVGTIDTVESANVGVLGLDGGEEASLADRDAVRAAPDRGGVPNENTSTLEVIAAEGDRFSYRIVVEGDATSTVVDGHSADRDDTIRYDGDGTVTIAGQTGDGAGDAYLVTGEIRSVQVIGNASPYRIERNDEDVTGSLPTAESDGDAGDAGDADGETDGDGVDEDEPEAATPAPGDGDEDAGADPPDDARTETPEDDTETPESTTEPPADETETPETTTEPSADETEPPERTMEPPADDTETPEQPDETPESEDDPEQPDGTPDGTPAQPDNAPDREIDSCTVVDEPGRYELTEDLAADGDGVCLHVRAPDVVLDGNGNTIAGDGSEDSIGLLVLNGTVGTGDVGDPLTNVTVRDVGVTGFDTGVQAGSFDAVGTSLTLVGVDASGNAGAGVYFNEVDDSTLREITANDNRHGVLLWETYDIEVRGLAVEDNDAQGLYLAQNVGRSTFSDVRAVGNGAGDGGAAIRLSTDVEGNVIVDSVVADNDGPGIAFSDSGDNVIRDTTIEDNAAPGVVGDYPGGDRLERVALRGNGDRQLSVERGAFGVTAVAVGDGVTVSFADGIADLGLNGDDPYEFDTVERASLPGDPPGTPAADEALSVSGATVPTELSFELDGTADSKAVDLWRYDGDGWTRVADGSVTDGQFTATVEAVGVLVPLESADESTTPDEPEGDGTETPTGDETGTETPTGDAGTETEAPQDDATETDTPGSDDDGTEAADSGTETSTPEADDARATLAPDDGESGSDGTETATPTPDPEGTEPPD</sequence>
<gene>
    <name evidence="3" type="ORF">ACFFOL_08865</name>
</gene>
<reference evidence="3" key="1">
    <citation type="submission" date="2024-09" db="EMBL/GenBank/DDBJ databases">
        <authorList>
            <person name="Sun Q."/>
        </authorList>
    </citation>
    <scope>NUCLEOTIDE SEQUENCE [LARGE SCALE GENOMIC DNA]</scope>
    <source>
        <strain evidence="3">JCM 31273</strain>
    </source>
</reference>
<dbReference type="AlphaFoldDB" id="A0ABD5MN67"/>
<dbReference type="InterPro" id="IPR006626">
    <property type="entry name" value="PbH1"/>
</dbReference>
<evidence type="ECO:0000313" key="3">
    <source>
        <dbReference type="EMBL" id="MFB9824274.1"/>
    </source>
</evidence>
<dbReference type="InterPro" id="IPR011050">
    <property type="entry name" value="Pectin_lyase_fold/virulence"/>
</dbReference>
<feature type="domain" description="Periplasmic copper-binding protein NosD beta helix" evidence="2">
    <location>
        <begin position="417"/>
        <end position="545"/>
    </location>
</feature>
<dbReference type="SUPFAM" id="SSF51126">
    <property type="entry name" value="Pectin lyase-like"/>
    <property type="match status" value="1"/>
</dbReference>
<evidence type="ECO:0000313" key="4">
    <source>
        <dbReference type="Proteomes" id="UP001589595"/>
    </source>
</evidence>
<dbReference type="RefSeq" id="WP_222922580.1">
    <property type="nucleotide sequence ID" value="NZ_CP082286.1"/>
</dbReference>
<feature type="region of interest" description="Disordered" evidence="1">
    <location>
        <begin position="688"/>
        <end position="795"/>
    </location>
</feature>
<dbReference type="EMBL" id="JBHMAJ010000006">
    <property type="protein sequence ID" value="MFB9824274.1"/>
    <property type="molecule type" value="Genomic_DNA"/>
</dbReference>
<feature type="region of interest" description="Disordered" evidence="1">
    <location>
        <begin position="159"/>
        <end position="311"/>
    </location>
</feature>
<dbReference type="SMART" id="SM00710">
    <property type="entry name" value="PbH1"/>
    <property type="match status" value="7"/>
</dbReference>
<organism evidence="3 4">
    <name type="scientific">Halobaculum roseum</name>
    <dbReference type="NCBI Taxonomy" id="2175149"/>
    <lineage>
        <taxon>Archaea</taxon>
        <taxon>Methanobacteriati</taxon>
        <taxon>Methanobacteriota</taxon>
        <taxon>Stenosarchaea group</taxon>
        <taxon>Halobacteria</taxon>
        <taxon>Halobacteriales</taxon>
        <taxon>Haloferacaceae</taxon>
        <taxon>Halobaculum</taxon>
    </lineage>
</organism>
<evidence type="ECO:0000256" key="1">
    <source>
        <dbReference type="SAM" id="MobiDB-lite"/>
    </source>
</evidence>
<dbReference type="GeneID" id="67209888"/>
<evidence type="ECO:0000259" key="2">
    <source>
        <dbReference type="Pfam" id="PF05048"/>
    </source>
</evidence>
<feature type="compositionally biased region" description="Acidic residues" evidence="1">
    <location>
        <begin position="268"/>
        <end position="290"/>
    </location>
</feature>
<feature type="compositionally biased region" description="Acidic residues" evidence="1">
    <location>
        <begin position="208"/>
        <end position="218"/>
    </location>
</feature>
<protein>
    <submittedName>
        <fullName evidence="3">NosD domain-containing protein</fullName>
    </submittedName>
</protein>
<feature type="compositionally biased region" description="Low complexity" evidence="1">
    <location>
        <begin position="705"/>
        <end position="727"/>
    </location>
</feature>
<proteinExistence type="predicted"/>
<feature type="compositionally biased region" description="Acidic residues" evidence="1">
    <location>
        <begin position="690"/>
        <end position="704"/>
    </location>
</feature>
<feature type="compositionally biased region" description="Acidic residues" evidence="1">
    <location>
        <begin position="175"/>
        <end position="200"/>
    </location>
</feature>
<name>A0ABD5MN67_9EURY</name>
<feature type="compositionally biased region" description="Acidic residues" evidence="1">
    <location>
        <begin position="728"/>
        <end position="747"/>
    </location>
</feature>
<dbReference type="Gene3D" id="2.160.20.10">
    <property type="entry name" value="Single-stranded right-handed beta-helix, Pectin lyase-like"/>
    <property type="match status" value="1"/>
</dbReference>
<accession>A0ABD5MN67</accession>